<protein>
    <submittedName>
        <fullName evidence="2">Uncharacterized protein</fullName>
    </submittedName>
</protein>
<sequence length="42" mass="4591">MREKDNVSKVDERLVPPSPPWRGTNGPGAKLVTDRSGFATSH</sequence>
<dbReference type="Proteomes" id="UP000198767">
    <property type="component" value="Unassembled WGS sequence"/>
</dbReference>
<proteinExistence type="predicted"/>
<reference evidence="2 3" key="1">
    <citation type="submission" date="2016-10" db="EMBL/GenBank/DDBJ databases">
        <authorList>
            <person name="de Groot N.N."/>
        </authorList>
    </citation>
    <scope>NUCLEOTIDE SEQUENCE [LARGE SCALE GENOMIC DNA]</scope>
    <source>
        <strain evidence="2 3">U95</strain>
    </source>
</reference>
<evidence type="ECO:0000256" key="1">
    <source>
        <dbReference type="SAM" id="MobiDB-lite"/>
    </source>
</evidence>
<feature type="region of interest" description="Disordered" evidence="1">
    <location>
        <begin position="1"/>
        <end position="42"/>
    </location>
</feature>
<evidence type="ECO:0000313" key="3">
    <source>
        <dbReference type="Proteomes" id="UP000198767"/>
    </source>
</evidence>
<dbReference type="AlphaFoldDB" id="A0A1G5RCX2"/>
<feature type="compositionally biased region" description="Basic and acidic residues" evidence="1">
    <location>
        <begin position="1"/>
        <end position="14"/>
    </location>
</feature>
<dbReference type="EMBL" id="FMWG01000013">
    <property type="protein sequence ID" value="SCZ71846.1"/>
    <property type="molecule type" value="Genomic_DNA"/>
</dbReference>
<keyword evidence="3" id="KW-1185">Reference proteome</keyword>
<accession>A0A1G5RCX2</accession>
<gene>
    <name evidence="2" type="ORF">SAMN04488118_11311</name>
</gene>
<name>A0A1G5RCX2_9RHOB</name>
<dbReference type="STRING" id="1156985.SAMN04488118_11311"/>
<organism evidence="2 3">
    <name type="scientific">Epibacterium ulvae</name>
    <dbReference type="NCBI Taxonomy" id="1156985"/>
    <lineage>
        <taxon>Bacteria</taxon>
        <taxon>Pseudomonadati</taxon>
        <taxon>Pseudomonadota</taxon>
        <taxon>Alphaproteobacteria</taxon>
        <taxon>Rhodobacterales</taxon>
        <taxon>Roseobacteraceae</taxon>
        <taxon>Epibacterium</taxon>
    </lineage>
</organism>
<evidence type="ECO:0000313" key="2">
    <source>
        <dbReference type="EMBL" id="SCZ71846.1"/>
    </source>
</evidence>